<sequence>MAARRMGKKGSYVLGLLSKFIGIVIGKIGVGTVGRFVCLVGKFGFVGVVEVEIKRIAEVARTKFVLFEKNVDSDIYADVGSIDALNVLSTVPFLQLSPESKVTVTNELSPVITPIVEGTTEVSPVIQPTVEGTTEVSPVIQPTTTAIVVANMQEEEEEAEASMKKKKESVIGTATGKRERVVKEKKEVDKKEKVAKRKGKKKLEDEDDMDNKEAVVKKKKAKGRGKKKVEEEEDEDEGSGKYFKSLRAKTTVKPFYNATHKLSPERKQRVREMGFGSFLDFPFDKIPTKLPYFILKNLNEKTMEVNLPNGGVIKITPKKIREVLGIPMGPIPFYAEKKRLTKDSEGVDFIFELSYLTLFANCFGSCKNTAMLKDDVLENVKSSEDIPNIDWCTLIWDYIKGSKEKWDDRTLENWYYGPHVTFTIESFGFRVYRSIGLRVMNELAGEVFKKEEAVFGMEAWVRERDKEG</sequence>
<evidence type="ECO:0000313" key="3">
    <source>
        <dbReference type="EMBL" id="PWA93198.1"/>
    </source>
</evidence>
<evidence type="ECO:0000313" key="4">
    <source>
        <dbReference type="Proteomes" id="UP000245207"/>
    </source>
</evidence>
<dbReference type="EMBL" id="PKPP01000404">
    <property type="protein sequence ID" value="PWA93198.1"/>
    <property type="molecule type" value="Genomic_DNA"/>
</dbReference>
<accession>A0A2U1Q5C7</accession>
<feature type="compositionally biased region" description="Basic and acidic residues" evidence="1">
    <location>
        <begin position="176"/>
        <end position="192"/>
    </location>
</feature>
<reference evidence="3 4" key="1">
    <citation type="journal article" date="2018" name="Mol. Plant">
        <title>The genome of Artemisia annua provides insight into the evolution of Asteraceae family and artemisinin biosynthesis.</title>
        <authorList>
            <person name="Shen Q."/>
            <person name="Zhang L."/>
            <person name="Liao Z."/>
            <person name="Wang S."/>
            <person name="Yan T."/>
            <person name="Shi P."/>
            <person name="Liu M."/>
            <person name="Fu X."/>
            <person name="Pan Q."/>
            <person name="Wang Y."/>
            <person name="Lv Z."/>
            <person name="Lu X."/>
            <person name="Zhang F."/>
            <person name="Jiang W."/>
            <person name="Ma Y."/>
            <person name="Chen M."/>
            <person name="Hao X."/>
            <person name="Li L."/>
            <person name="Tang Y."/>
            <person name="Lv G."/>
            <person name="Zhou Y."/>
            <person name="Sun X."/>
            <person name="Brodelius P.E."/>
            <person name="Rose J.K.C."/>
            <person name="Tang K."/>
        </authorList>
    </citation>
    <scope>NUCLEOTIDE SEQUENCE [LARGE SCALE GENOMIC DNA]</scope>
    <source>
        <strain evidence="4">cv. Huhao1</strain>
        <tissue evidence="3">Leaf</tissue>
    </source>
</reference>
<evidence type="ECO:0008006" key="5">
    <source>
        <dbReference type="Google" id="ProtNLM"/>
    </source>
</evidence>
<dbReference type="AlphaFoldDB" id="A0A2U1Q5C7"/>
<keyword evidence="2" id="KW-0812">Transmembrane</keyword>
<proteinExistence type="predicted"/>
<feature type="transmembrane region" description="Helical" evidence="2">
    <location>
        <begin position="12"/>
        <end position="30"/>
    </location>
</feature>
<dbReference type="OrthoDB" id="1749738at2759"/>
<keyword evidence="2" id="KW-0472">Membrane</keyword>
<dbReference type="PANTHER" id="PTHR34835">
    <property type="entry name" value="OS07G0283600 PROTEIN-RELATED"/>
    <property type="match status" value="1"/>
</dbReference>
<dbReference type="PANTHER" id="PTHR34835:SF90">
    <property type="entry name" value="AMINOTRANSFERASE-LIKE PLANT MOBILE DOMAIN-CONTAINING PROTEIN"/>
    <property type="match status" value="1"/>
</dbReference>
<gene>
    <name evidence="3" type="ORF">CTI12_AA073610</name>
</gene>
<comment type="caution">
    <text evidence="3">The sequence shown here is derived from an EMBL/GenBank/DDBJ whole genome shotgun (WGS) entry which is preliminary data.</text>
</comment>
<protein>
    <recommendedName>
        <fullName evidence="5">Ulp1 protease family, C-terminal catalytic domain-containing protein</fullName>
    </recommendedName>
</protein>
<feature type="region of interest" description="Disordered" evidence="1">
    <location>
        <begin position="176"/>
        <end position="239"/>
    </location>
</feature>
<feature type="compositionally biased region" description="Basic residues" evidence="1">
    <location>
        <begin position="217"/>
        <end position="227"/>
    </location>
</feature>
<name>A0A2U1Q5C7_ARTAN</name>
<keyword evidence="2" id="KW-1133">Transmembrane helix</keyword>
<evidence type="ECO:0000256" key="1">
    <source>
        <dbReference type="SAM" id="MobiDB-lite"/>
    </source>
</evidence>
<dbReference type="STRING" id="35608.A0A2U1Q5C7"/>
<dbReference type="Proteomes" id="UP000245207">
    <property type="component" value="Unassembled WGS sequence"/>
</dbReference>
<keyword evidence="4" id="KW-1185">Reference proteome</keyword>
<evidence type="ECO:0000256" key="2">
    <source>
        <dbReference type="SAM" id="Phobius"/>
    </source>
</evidence>
<organism evidence="3 4">
    <name type="scientific">Artemisia annua</name>
    <name type="common">Sweet wormwood</name>
    <dbReference type="NCBI Taxonomy" id="35608"/>
    <lineage>
        <taxon>Eukaryota</taxon>
        <taxon>Viridiplantae</taxon>
        <taxon>Streptophyta</taxon>
        <taxon>Embryophyta</taxon>
        <taxon>Tracheophyta</taxon>
        <taxon>Spermatophyta</taxon>
        <taxon>Magnoliopsida</taxon>
        <taxon>eudicotyledons</taxon>
        <taxon>Gunneridae</taxon>
        <taxon>Pentapetalae</taxon>
        <taxon>asterids</taxon>
        <taxon>campanulids</taxon>
        <taxon>Asterales</taxon>
        <taxon>Asteraceae</taxon>
        <taxon>Asteroideae</taxon>
        <taxon>Anthemideae</taxon>
        <taxon>Artemisiinae</taxon>
        <taxon>Artemisia</taxon>
    </lineage>
</organism>